<evidence type="ECO:0000313" key="2">
    <source>
        <dbReference type="Proteomes" id="UP000007127"/>
    </source>
</evidence>
<evidence type="ECO:0000313" key="1">
    <source>
        <dbReference type="EMBL" id="AJD50992.1"/>
    </source>
</evidence>
<gene>
    <name evidence="1" type="ORF">TH3_04350</name>
</gene>
<organism evidence="1 2">
    <name type="scientific">Thalassospira xiamenensis M-5 = DSM 17429</name>
    <dbReference type="NCBI Taxonomy" id="1123366"/>
    <lineage>
        <taxon>Bacteria</taxon>
        <taxon>Pseudomonadati</taxon>
        <taxon>Pseudomonadota</taxon>
        <taxon>Alphaproteobacteria</taxon>
        <taxon>Rhodospirillales</taxon>
        <taxon>Thalassospiraceae</taxon>
        <taxon>Thalassospira</taxon>
    </lineage>
</organism>
<dbReference type="Proteomes" id="UP000007127">
    <property type="component" value="Chromosome"/>
</dbReference>
<accession>A0AB72UA61</accession>
<name>A0AB72UA61_9PROT</name>
<protein>
    <submittedName>
        <fullName evidence="1">Uncharacterized protein</fullName>
    </submittedName>
</protein>
<sequence>MNDKLNYFFVGRPSYKYIAQGVEGAHWEFPSCFIFEFESIGDIKRIFPFDSGAFSKGMYPDYIKNIEIENFMAGNDRSYPSKIIGAFFESPLKYFMLEAKEQQRFVAEYSVGPRDAELSALHRLASDKSLYGIDDRRFTIEVQSQEDVDLKIKSPIAVIFPHQYLLDDELVGIIKDVWKSKIITYKTYSLNLDNIYGNIYSKVDDIYQGMGIF</sequence>
<proteinExistence type="predicted"/>
<dbReference type="AlphaFoldDB" id="A0AB72UA61"/>
<dbReference type="KEGG" id="txi:TH3_04350"/>
<dbReference type="EMBL" id="CP004388">
    <property type="protein sequence ID" value="AJD50992.1"/>
    <property type="molecule type" value="Genomic_DNA"/>
</dbReference>
<reference evidence="1 2" key="1">
    <citation type="journal article" date="2012" name="J. Bacteriol.">
        <title>Genome sequence of Thalassospira xiamenensis type strain M-5.</title>
        <authorList>
            <person name="Lai Q."/>
            <person name="Shao Z."/>
        </authorList>
    </citation>
    <scope>NUCLEOTIDE SEQUENCE [LARGE SCALE GENOMIC DNA]</scope>
    <source>
        <strain evidence="1 2">M-5</strain>
    </source>
</reference>